<dbReference type="PANTHER" id="PTHR10083">
    <property type="entry name" value="KUNITZ-TYPE PROTEASE INHIBITOR-RELATED"/>
    <property type="match status" value="1"/>
</dbReference>
<dbReference type="Gene3D" id="4.10.410.10">
    <property type="entry name" value="Pancreatic trypsin inhibitor Kunitz domain"/>
    <property type="match status" value="2"/>
</dbReference>
<proteinExistence type="predicted"/>
<keyword evidence="2" id="KW-0964">Secreted</keyword>
<dbReference type="InterPro" id="IPR002223">
    <property type="entry name" value="Kunitz_BPTI"/>
</dbReference>
<evidence type="ECO:0000256" key="4">
    <source>
        <dbReference type="ARBA" id="ARBA00023157"/>
    </source>
</evidence>
<evidence type="ECO:0000256" key="3">
    <source>
        <dbReference type="ARBA" id="ARBA00022656"/>
    </source>
</evidence>
<dbReference type="GO" id="GO:0005615">
    <property type="term" value="C:extracellular space"/>
    <property type="evidence" value="ECO:0007669"/>
    <property type="project" value="TreeGrafter"/>
</dbReference>
<evidence type="ECO:0000259" key="6">
    <source>
        <dbReference type="PROSITE" id="PS50279"/>
    </source>
</evidence>
<dbReference type="InterPro" id="IPR036880">
    <property type="entry name" value="Kunitz_BPTI_sf"/>
</dbReference>
<dbReference type="InterPro" id="IPR050098">
    <property type="entry name" value="TFPI/VKTCI-like"/>
</dbReference>
<dbReference type="CDD" id="cd00109">
    <property type="entry name" value="Kunitz-type"/>
    <property type="match status" value="1"/>
</dbReference>
<dbReference type="Pfam" id="PF00014">
    <property type="entry name" value="Kunitz_BPTI"/>
    <property type="match status" value="2"/>
</dbReference>
<protein>
    <submittedName>
        <fullName evidence="7">Tissue factor pathway inhibitor 2</fullName>
    </submittedName>
</protein>
<sequence length="493" mass="55203">FFSCFHAFCKCQLADELTSDQHKSASTNCSTSCQHIATMRHTVCFLLLLTSLVTVSTSAKTLIMRKNGAFEDAAVPMAEAEANPSSSLRYGIPDVAENDEQEEKEGYQVGADSDYDQDLIPEEEDYEGSQLDDGIEEIEEKSLLEPEEVEEDNSDLTTDKAPIEVKAGIPTTASLPDGPIIVPEVRWTEGRGVLAGLPPTDEPYITSTESTQAARLSGSKQESQVAANDGPEDLSSEGREVDAMEREQPAWEENDANVVFNIDEPERDYVEKVLSPERVYEAVEQDFVDTSNPIRRSQPSWPKRSLTALGARPRHPACLQPLDMGVGPEELSSWYYDTGSRTCFWFPYAGHGGNANRFYTRTACQDLCVFEKSDLCESVECHYRNSRCVLMGDESCRTYMKNRRKDVDSFCPPDQPVCQNARRSVFLPKVEGRILPPECSEPLDQGNCDQRPQLSRYYYSEESNSCLFFLFRGCGGNNNRFKSKSECMNYCAL</sequence>
<gene>
    <name evidence="7" type="primary">TFPI2</name>
    <name evidence="7" type="ORF">TR84721</name>
</gene>
<name>A0A0X3NN96_SCHSO</name>
<dbReference type="CDD" id="cd22593">
    <property type="entry name" value="Kunitz_conkunitzin"/>
    <property type="match status" value="1"/>
</dbReference>
<dbReference type="SUPFAM" id="SSF57362">
    <property type="entry name" value="BPTI-like"/>
    <property type="match status" value="2"/>
</dbReference>
<dbReference type="PROSITE" id="PS00280">
    <property type="entry name" value="BPTI_KUNITZ_1"/>
    <property type="match status" value="1"/>
</dbReference>
<feature type="region of interest" description="Disordered" evidence="5">
    <location>
        <begin position="141"/>
        <end position="160"/>
    </location>
</feature>
<dbReference type="SMART" id="SM00131">
    <property type="entry name" value="KU"/>
    <property type="match status" value="2"/>
</dbReference>
<dbReference type="PROSITE" id="PS50279">
    <property type="entry name" value="BPTI_KUNITZ_2"/>
    <property type="match status" value="2"/>
</dbReference>
<evidence type="ECO:0000256" key="5">
    <source>
        <dbReference type="SAM" id="MobiDB-lite"/>
    </source>
</evidence>
<evidence type="ECO:0000256" key="2">
    <source>
        <dbReference type="ARBA" id="ARBA00022525"/>
    </source>
</evidence>
<evidence type="ECO:0000313" key="7">
    <source>
        <dbReference type="EMBL" id="JAP41394.1"/>
    </source>
</evidence>
<dbReference type="InterPro" id="IPR020901">
    <property type="entry name" value="Prtase_inh_Kunz-CS"/>
</dbReference>
<keyword evidence="3" id="KW-0800">Toxin</keyword>
<dbReference type="PRINTS" id="PR00759">
    <property type="entry name" value="BASICPTASE"/>
</dbReference>
<dbReference type="PANTHER" id="PTHR10083:SF217">
    <property type="entry name" value="BOOPHILIN-H2"/>
    <property type="match status" value="1"/>
</dbReference>
<dbReference type="GO" id="GO:0004867">
    <property type="term" value="F:serine-type endopeptidase inhibitor activity"/>
    <property type="evidence" value="ECO:0007669"/>
    <property type="project" value="InterPro"/>
</dbReference>
<feature type="domain" description="BPTI/Kunitz inhibitor" evidence="6">
    <location>
        <begin position="318"/>
        <end position="368"/>
    </location>
</feature>
<organism evidence="7">
    <name type="scientific">Schistocephalus solidus</name>
    <name type="common">Tapeworm</name>
    <dbReference type="NCBI Taxonomy" id="70667"/>
    <lineage>
        <taxon>Eukaryota</taxon>
        <taxon>Metazoa</taxon>
        <taxon>Spiralia</taxon>
        <taxon>Lophotrochozoa</taxon>
        <taxon>Platyhelminthes</taxon>
        <taxon>Cestoda</taxon>
        <taxon>Eucestoda</taxon>
        <taxon>Diphyllobothriidea</taxon>
        <taxon>Diphyllobothriidae</taxon>
        <taxon>Schistocephalus</taxon>
    </lineage>
</organism>
<feature type="domain" description="BPTI/Kunitz inhibitor" evidence="6">
    <location>
        <begin position="439"/>
        <end position="491"/>
    </location>
</feature>
<accession>A0A0X3NN96</accession>
<feature type="non-terminal residue" evidence="7">
    <location>
        <position position="1"/>
    </location>
</feature>
<evidence type="ECO:0000256" key="1">
    <source>
        <dbReference type="ARBA" id="ARBA00004613"/>
    </source>
</evidence>
<reference evidence="7" key="1">
    <citation type="submission" date="2016-01" db="EMBL/GenBank/DDBJ databases">
        <title>Reference transcriptome for the parasite Schistocephalus solidus: insights into the molecular evolution of parasitism.</title>
        <authorList>
            <person name="Hebert F.O."/>
            <person name="Grambauer S."/>
            <person name="Barber I."/>
            <person name="Landry C.R."/>
            <person name="Aubin-Horth N."/>
        </authorList>
    </citation>
    <scope>NUCLEOTIDE SEQUENCE</scope>
</reference>
<feature type="compositionally biased region" description="Acidic residues" evidence="5">
    <location>
        <begin position="141"/>
        <end position="154"/>
    </location>
</feature>
<dbReference type="EMBL" id="GEEE01021831">
    <property type="protein sequence ID" value="JAP41394.1"/>
    <property type="molecule type" value="Transcribed_RNA"/>
</dbReference>
<feature type="compositionally biased region" description="Polar residues" evidence="5">
    <location>
        <begin position="205"/>
        <end position="226"/>
    </location>
</feature>
<comment type="subcellular location">
    <subcellularLocation>
        <location evidence="1">Secreted</location>
    </subcellularLocation>
</comment>
<dbReference type="AlphaFoldDB" id="A0A0X3NN96"/>
<feature type="region of interest" description="Disordered" evidence="5">
    <location>
        <begin position="198"/>
        <end position="239"/>
    </location>
</feature>
<keyword evidence="4" id="KW-1015">Disulfide bond</keyword>